<keyword evidence="9" id="KW-1278">Translocase</keyword>
<dbReference type="OrthoDB" id="9805029at2"/>
<organism evidence="12 13">
    <name type="scientific">Martelella lutilitoris</name>
    <dbReference type="NCBI Taxonomy" id="2583532"/>
    <lineage>
        <taxon>Bacteria</taxon>
        <taxon>Pseudomonadati</taxon>
        <taxon>Pseudomonadota</taxon>
        <taxon>Alphaproteobacteria</taxon>
        <taxon>Hyphomicrobiales</taxon>
        <taxon>Aurantimonadaceae</taxon>
        <taxon>Martelella</taxon>
    </lineage>
</organism>
<dbReference type="PANTHER" id="PTHR43790">
    <property type="entry name" value="CARBOHYDRATE TRANSPORT ATP-BINDING PROTEIN MG119-RELATED"/>
    <property type="match status" value="1"/>
</dbReference>
<protein>
    <submittedName>
        <fullName evidence="12">ABC transporter ATP-binding protein</fullName>
    </submittedName>
</protein>
<evidence type="ECO:0000256" key="6">
    <source>
        <dbReference type="ARBA" id="ARBA00022737"/>
    </source>
</evidence>
<dbReference type="RefSeq" id="WP_138748829.1">
    <property type="nucleotide sequence ID" value="NZ_VCLB01000006.1"/>
</dbReference>
<dbReference type="AlphaFoldDB" id="A0A5C4JSK0"/>
<feature type="domain" description="ABC transporter" evidence="11">
    <location>
        <begin position="6"/>
        <end position="241"/>
    </location>
</feature>
<dbReference type="Pfam" id="PF00005">
    <property type="entry name" value="ABC_tran"/>
    <property type="match status" value="2"/>
</dbReference>
<dbReference type="PROSITE" id="PS50893">
    <property type="entry name" value="ABC_TRANSPORTER_2"/>
    <property type="match status" value="2"/>
</dbReference>
<evidence type="ECO:0000256" key="3">
    <source>
        <dbReference type="ARBA" id="ARBA00022448"/>
    </source>
</evidence>
<evidence type="ECO:0000259" key="11">
    <source>
        <dbReference type="PROSITE" id="PS50893"/>
    </source>
</evidence>
<dbReference type="CDD" id="cd03215">
    <property type="entry name" value="ABC_Carb_Monos_II"/>
    <property type="match status" value="1"/>
</dbReference>
<dbReference type="InterPro" id="IPR017871">
    <property type="entry name" value="ABC_transporter-like_CS"/>
</dbReference>
<evidence type="ECO:0000256" key="5">
    <source>
        <dbReference type="ARBA" id="ARBA00022597"/>
    </source>
</evidence>
<reference evidence="12 13" key="1">
    <citation type="submission" date="2019-05" db="EMBL/GenBank/DDBJ databases">
        <authorList>
            <person name="Lee S.D."/>
        </authorList>
    </citation>
    <scope>NUCLEOTIDE SEQUENCE [LARGE SCALE GENOMIC DNA]</scope>
    <source>
        <strain evidence="12 13">GH2-6</strain>
    </source>
</reference>
<dbReference type="FunFam" id="3.40.50.300:FF:000127">
    <property type="entry name" value="Ribose import ATP-binding protein RbsA"/>
    <property type="match status" value="1"/>
</dbReference>
<keyword evidence="10" id="KW-0472">Membrane</keyword>
<keyword evidence="6" id="KW-0677">Repeat</keyword>
<evidence type="ECO:0000313" key="12">
    <source>
        <dbReference type="EMBL" id="TNB47669.1"/>
    </source>
</evidence>
<keyword evidence="8 12" id="KW-0067">ATP-binding</keyword>
<proteinExistence type="inferred from homology"/>
<dbReference type="CDD" id="cd03216">
    <property type="entry name" value="ABC_Carb_Monos_I"/>
    <property type="match status" value="1"/>
</dbReference>
<dbReference type="PROSITE" id="PS00211">
    <property type="entry name" value="ABC_TRANSPORTER_1"/>
    <property type="match status" value="2"/>
</dbReference>
<feature type="domain" description="ABC transporter" evidence="11">
    <location>
        <begin position="257"/>
        <end position="498"/>
    </location>
</feature>
<name>A0A5C4JSK0_9HYPH</name>
<dbReference type="EMBL" id="VCLB01000006">
    <property type="protein sequence ID" value="TNB47669.1"/>
    <property type="molecule type" value="Genomic_DNA"/>
</dbReference>
<dbReference type="SUPFAM" id="SSF52540">
    <property type="entry name" value="P-loop containing nucleoside triphosphate hydrolases"/>
    <property type="match status" value="2"/>
</dbReference>
<dbReference type="InterPro" id="IPR003439">
    <property type="entry name" value="ABC_transporter-like_ATP-bd"/>
</dbReference>
<dbReference type="InterPro" id="IPR027417">
    <property type="entry name" value="P-loop_NTPase"/>
</dbReference>
<keyword evidence="5" id="KW-0762">Sugar transport</keyword>
<evidence type="ECO:0000256" key="7">
    <source>
        <dbReference type="ARBA" id="ARBA00022741"/>
    </source>
</evidence>
<comment type="subcellular location">
    <subcellularLocation>
        <location evidence="1">Cell membrane</location>
        <topology evidence="1">Peripheral membrane protein</topology>
    </subcellularLocation>
</comment>
<evidence type="ECO:0000256" key="10">
    <source>
        <dbReference type="ARBA" id="ARBA00023136"/>
    </source>
</evidence>
<dbReference type="GO" id="GO:0005524">
    <property type="term" value="F:ATP binding"/>
    <property type="evidence" value="ECO:0007669"/>
    <property type="project" value="UniProtKB-KW"/>
</dbReference>
<keyword evidence="4" id="KW-1003">Cell membrane</keyword>
<evidence type="ECO:0000256" key="2">
    <source>
        <dbReference type="ARBA" id="ARBA00005417"/>
    </source>
</evidence>
<accession>A0A5C4JSK0</accession>
<evidence type="ECO:0000256" key="4">
    <source>
        <dbReference type="ARBA" id="ARBA00022475"/>
    </source>
</evidence>
<keyword evidence="13" id="KW-1185">Reference proteome</keyword>
<dbReference type="SMART" id="SM00382">
    <property type="entry name" value="AAA"/>
    <property type="match status" value="1"/>
</dbReference>
<reference evidence="12 13" key="2">
    <citation type="submission" date="2019-06" db="EMBL/GenBank/DDBJ databases">
        <title>Martelella lutilitoris sp. nov., isolated from a tidal mudflat.</title>
        <authorList>
            <person name="Kim Y.-J."/>
        </authorList>
    </citation>
    <scope>NUCLEOTIDE SEQUENCE [LARGE SCALE GENOMIC DNA]</scope>
    <source>
        <strain evidence="12 13">GH2-6</strain>
    </source>
</reference>
<keyword evidence="7" id="KW-0547">Nucleotide-binding</keyword>
<comment type="caution">
    <text evidence="12">The sequence shown here is derived from an EMBL/GenBank/DDBJ whole genome shotgun (WGS) entry which is preliminary data.</text>
</comment>
<evidence type="ECO:0000313" key="13">
    <source>
        <dbReference type="Proteomes" id="UP000307874"/>
    </source>
</evidence>
<dbReference type="InterPro" id="IPR003593">
    <property type="entry name" value="AAA+_ATPase"/>
</dbReference>
<dbReference type="GO" id="GO:0016887">
    <property type="term" value="F:ATP hydrolysis activity"/>
    <property type="evidence" value="ECO:0007669"/>
    <property type="project" value="InterPro"/>
</dbReference>
<evidence type="ECO:0000256" key="9">
    <source>
        <dbReference type="ARBA" id="ARBA00022967"/>
    </source>
</evidence>
<dbReference type="Gene3D" id="3.40.50.300">
    <property type="entry name" value="P-loop containing nucleotide triphosphate hydrolases"/>
    <property type="match status" value="2"/>
</dbReference>
<gene>
    <name evidence="12" type="ORF">FF124_12530</name>
</gene>
<evidence type="ECO:0000256" key="8">
    <source>
        <dbReference type="ARBA" id="ARBA00022840"/>
    </source>
</evidence>
<dbReference type="InterPro" id="IPR050107">
    <property type="entry name" value="ABC_carbohydrate_import_ATPase"/>
</dbReference>
<dbReference type="Proteomes" id="UP000307874">
    <property type="component" value="Unassembled WGS sequence"/>
</dbReference>
<dbReference type="GO" id="GO:0005886">
    <property type="term" value="C:plasma membrane"/>
    <property type="evidence" value="ECO:0007669"/>
    <property type="project" value="UniProtKB-SubCell"/>
</dbReference>
<keyword evidence="3" id="KW-0813">Transport</keyword>
<sequence>MRETVLEISGVSKRFGDTLANDDISLTLGKGEVVALLGENGAGKTTLMSILFGHYVPDTGSVAVNGAVLTPGSPRAAIRAGVGMVHQHFSLAPNLTVLENVMTGTESLFSFASDTKSARRKLADIAERFGLAVNPDARVGDLSVGEQQRVEILKALYNDAKILVLDEPTAVLTGPEAEKLFATLKEMAAQGLSLIFISHKLDEVMAAADRVVVLRGGRQVAERKAAETSKAELAELMVGRKVERPVREPATPGPVVLEAVGITVRVDGVDRLKSVDFTLHAGEVLGIIGVSGNGQATLAALLSGTAKRASGDLVLFGRGVGDLTVAEAISEGIGRVPEDRNGEGAIGEMAIWENAVLERIADYAKNGLVQRGAAIDFASQIIEAFDVRGGTPTSRTRLLSGGNMQKLILGRNLIEHPKILLAAQPARGLDEGAVAAVHERILEARRAGTAVLLISEDLDEVMALADRIQAIVGGRLSPPVAAEEANTRMLGLMMAGEWTENADAV</sequence>
<comment type="similarity">
    <text evidence="2">Belongs to the ABC transporter superfamily.</text>
</comment>
<dbReference type="PANTHER" id="PTHR43790:SF9">
    <property type="entry name" value="GALACTOFURANOSE TRANSPORTER ATP-BINDING PROTEIN YTFR"/>
    <property type="match status" value="1"/>
</dbReference>
<evidence type="ECO:0000256" key="1">
    <source>
        <dbReference type="ARBA" id="ARBA00004202"/>
    </source>
</evidence>